<dbReference type="GO" id="GO:0005634">
    <property type="term" value="C:nucleus"/>
    <property type="evidence" value="ECO:0007669"/>
    <property type="project" value="UniProtKB-SubCell"/>
</dbReference>
<dbReference type="CDD" id="cd00024">
    <property type="entry name" value="CD_CSD"/>
    <property type="match status" value="1"/>
</dbReference>
<keyword evidence="5" id="KW-0805">Transcription regulation</keyword>
<evidence type="ECO:0000313" key="13">
    <source>
        <dbReference type="EMBL" id="VDO40500.1"/>
    </source>
</evidence>
<dbReference type="Gene3D" id="3.30.50.10">
    <property type="entry name" value="Erythroid Transcription Factor GATA-1, subunit A"/>
    <property type="match status" value="1"/>
</dbReference>
<sequence length="326" mass="36695">MSPRVKEQIKKEEPAKEQEKKEGTSDETEQSYSVEKILASRKRAGRREYLIKWEGYPDEEATWEAECDCDCPDAIAEFNRNTPSRARGGKDVSTVMIGEETPKQSRGARRATMSETKGIEVPKRGRRRTISNNEGETSAKKTKVASEKPKKEEPDHNASATQNGVRSRRSLDNNDKSSAPQKRRSLKDRIKSEFSERGKRIFAVYKMGIGRVFFQCKKLYSGVIALTEICQGLSDSTTLPEVEYPTATSYEPMPAAAFNGLKESASTNPVNHIEASLCRVCERIYDGSQHFGIEVCRACAAFFRRSIEGRKKFICRRGANRCQLNG</sequence>
<dbReference type="GO" id="GO:0003700">
    <property type="term" value="F:DNA-binding transcription factor activity"/>
    <property type="evidence" value="ECO:0007669"/>
    <property type="project" value="InterPro"/>
</dbReference>
<evidence type="ECO:0000256" key="3">
    <source>
        <dbReference type="ARBA" id="ARBA00022771"/>
    </source>
</evidence>
<dbReference type="SUPFAM" id="SSF54160">
    <property type="entry name" value="Chromo domain-like"/>
    <property type="match status" value="1"/>
</dbReference>
<dbReference type="InterPro" id="IPR016197">
    <property type="entry name" value="Chromo-like_dom_sf"/>
</dbReference>
<feature type="compositionally biased region" description="Basic and acidic residues" evidence="10">
    <location>
        <begin position="1"/>
        <end position="24"/>
    </location>
</feature>
<dbReference type="WBParaSite" id="HPLM_0001056401-mRNA-1">
    <property type="protein sequence ID" value="HPLM_0001056401-mRNA-1"/>
    <property type="gene ID" value="HPLM_0001056401"/>
</dbReference>
<dbReference type="PROSITE" id="PS51030">
    <property type="entry name" value="NUCLEAR_REC_DBD_2"/>
    <property type="match status" value="1"/>
</dbReference>
<feature type="domain" description="Chromo" evidence="11">
    <location>
        <begin position="32"/>
        <end position="90"/>
    </location>
</feature>
<evidence type="ECO:0000256" key="4">
    <source>
        <dbReference type="ARBA" id="ARBA00022833"/>
    </source>
</evidence>
<feature type="compositionally biased region" description="Basic and acidic residues" evidence="10">
    <location>
        <begin position="144"/>
        <end position="156"/>
    </location>
</feature>
<comment type="subcellular location">
    <subcellularLocation>
        <location evidence="1">Nucleus</location>
    </subcellularLocation>
</comment>
<dbReference type="InterPro" id="IPR001628">
    <property type="entry name" value="Znf_hrmn_rcpt"/>
</dbReference>
<dbReference type="OrthoDB" id="433924at2759"/>
<evidence type="ECO:0000256" key="2">
    <source>
        <dbReference type="ARBA" id="ARBA00022723"/>
    </source>
</evidence>
<accession>A0A0N4WI11</accession>
<dbReference type="InterPro" id="IPR000953">
    <property type="entry name" value="Chromo/chromo_shadow_dom"/>
</dbReference>
<dbReference type="SUPFAM" id="SSF57716">
    <property type="entry name" value="Glucocorticoid receptor-like (DNA-binding domain)"/>
    <property type="match status" value="1"/>
</dbReference>
<evidence type="ECO:0000256" key="9">
    <source>
        <dbReference type="ARBA" id="ARBA00023242"/>
    </source>
</evidence>
<dbReference type="InterPro" id="IPR023780">
    <property type="entry name" value="Chromo_domain"/>
</dbReference>
<dbReference type="EMBL" id="UZAF01017329">
    <property type="protein sequence ID" value="VDO40500.1"/>
    <property type="molecule type" value="Genomic_DNA"/>
</dbReference>
<keyword evidence="7" id="KW-0804">Transcription</keyword>
<dbReference type="InterPro" id="IPR051219">
    <property type="entry name" value="Heterochromatin_chromo-domain"/>
</dbReference>
<reference evidence="13 14" key="2">
    <citation type="submission" date="2018-11" db="EMBL/GenBank/DDBJ databases">
        <authorList>
            <consortium name="Pathogen Informatics"/>
        </authorList>
    </citation>
    <scope>NUCLEOTIDE SEQUENCE [LARGE SCALE GENOMIC DNA]</scope>
    <source>
        <strain evidence="13 14">MHpl1</strain>
    </source>
</reference>
<keyword evidence="6" id="KW-0238">DNA-binding</keyword>
<dbReference type="Pfam" id="PF00105">
    <property type="entry name" value="zf-C4"/>
    <property type="match status" value="1"/>
</dbReference>
<keyword evidence="2" id="KW-0479">Metal-binding</keyword>
<dbReference type="Proteomes" id="UP000268014">
    <property type="component" value="Unassembled WGS sequence"/>
</dbReference>
<gene>
    <name evidence="13" type="ORF">HPLM_LOCUS10556</name>
</gene>
<evidence type="ECO:0000256" key="7">
    <source>
        <dbReference type="ARBA" id="ARBA00023163"/>
    </source>
</evidence>
<evidence type="ECO:0000256" key="6">
    <source>
        <dbReference type="ARBA" id="ARBA00023125"/>
    </source>
</evidence>
<evidence type="ECO:0000256" key="1">
    <source>
        <dbReference type="ARBA" id="ARBA00004123"/>
    </source>
</evidence>
<keyword evidence="8" id="KW-0675">Receptor</keyword>
<dbReference type="PROSITE" id="PS50013">
    <property type="entry name" value="CHROMO_2"/>
    <property type="match status" value="1"/>
</dbReference>
<dbReference type="STRING" id="6290.A0A0N4WI11"/>
<reference evidence="15" key="1">
    <citation type="submission" date="2017-02" db="UniProtKB">
        <authorList>
            <consortium name="WormBaseParasite"/>
        </authorList>
    </citation>
    <scope>IDENTIFICATION</scope>
</reference>
<dbReference type="Pfam" id="PF00385">
    <property type="entry name" value="Chromo"/>
    <property type="match status" value="1"/>
</dbReference>
<evidence type="ECO:0000256" key="10">
    <source>
        <dbReference type="SAM" id="MobiDB-lite"/>
    </source>
</evidence>
<organism evidence="15">
    <name type="scientific">Haemonchus placei</name>
    <name type="common">Barber's pole worm</name>
    <dbReference type="NCBI Taxonomy" id="6290"/>
    <lineage>
        <taxon>Eukaryota</taxon>
        <taxon>Metazoa</taxon>
        <taxon>Ecdysozoa</taxon>
        <taxon>Nematoda</taxon>
        <taxon>Chromadorea</taxon>
        <taxon>Rhabditida</taxon>
        <taxon>Rhabditina</taxon>
        <taxon>Rhabditomorpha</taxon>
        <taxon>Strongyloidea</taxon>
        <taxon>Trichostrongylidae</taxon>
        <taxon>Haemonchus</taxon>
    </lineage>
</organism>
<evidence type="ECO:0000313" key="15">
    <source>
        <dbReference type="WBParaSite" id="HPLM_0001056401-mRNA-1"/>
    </source>
</evidence>
<dbReference type="InterPro" id="IPR013088">
    <property type="entry name" value="Znf_NHR/GATA"/>
</dbReference>
<dbReference type="GO" id="GO:0008270">
    <property type="term" value="F:zinc ion binding"/>
    <property type="evidence" value="ECO:0007669"/>
    <property type="project" value="UniProtKB-KW"/>
</dbReference>
<keyword evidence="14" id="KW-1185">Reference proteome</keyword>
<dbReference type="GO" id="GO:0043565">
    <property type="term" value="F:sequence-specific DNA binding"/>
    <property type="evidence" value="ECO:0007669"/>
    <property type="project" value="InterPro"/>
</dbReference>
<evidence type="ECO:0000259" key="12">
    <source>
        <dbReference type="PROSITE" id="PS51030"/>
    </source>
</evidence>
<keyword evidence="4" id="KW-0862">Zinc</keyword>
<keyword evidence="9" id="KW-0539">Nucleus</keyword>
<protein>
    <submittedName>
        <fullName evidence="15">Chromo domain-containing protein</fullName>
    </submittedName>
</protein>
<evidence type="ECO:0000256" key="8">
    <source>
        <dbReference type="ARBA" id="ARBA00023170"/>
    </source>
</evidence>
<evidence type="ECO:0000313" key="14">
    <source>
        <dbReference type="Proteomes" id="UP000268014"/>
    </source>
</evidence>
<dbReference type="SMART" id="SM00399">
    <property type="entry name" value="ZnF_C4"/>
    <property type="match status" value="1"/>
</dbReference>
<name>A0A0N4WI11_HAEPC</name>
<feature type="domain" description="Nuclear receptor" evidence="12">
    <location>
        <begin position="275"/>
        <end position="326"/>
    </location>
</feature>
<evidence type="ECO:0000259" key="11">
    <source>
        <dbReference type="PROSITE" id="PS50013"/>
    </source>
</evidence>
<feature type="region of interest" description="Disordered" evidence="10">
    <location>
        <begin position="1"/>
        <end position="35"/>
    </location>
</feature>
<dbReference type="SMART" id="SM00298">
    <property type="entry name" value="CHROMO"/>
    <property type="match status" value="1"/>
</dbReference>
<dbReference type="PANTHER" id="PTHR22812">
    <property type="entry name" value="CHROMOBOX PROTEIN"/>
    <property type="match status" value="1"/>
</dbReference>
<dbReference type="AlphaFoldDB" id="A0A0N4WI11"/>
<keyword evidence="3" id="KW-0863">Zinc-finger</keyword>
<feature type="region of interest" description="Disordered" evidence="10">
    <location>
        <begin position="79"/>
        <end position="191"/>
    </location>
</feature>
<dbReference type="Gene3D" id="2.40.50.40">
    <property type="match status" value="1"/>
</dbReference>
<proteinExistence type="predicted"/>
<evidence type="ECO:0000256" key="5">
    <source>
        <dbReference type="ARBA" id="ARBA00023015"/>
    </source>
</evidence>